<sequence>MALANINNQTFTAHLYLDGRPVVLNQQRLQQALRNLRITRAEKLEAEVGLADSRVSSFITLADHEDDTPLLLKFVPKGDEYLISVVLAGMFDGARLFLEDKTHNLLASTSAPEQYFSISTTGVSKASFSHFKSGPAWLELIGEPHDRPLYRHISSGMSTFLAVDPNSTGHNAFNNKPAIFVIKVIDEGSAVT</sequence>
<evidence type="ECO:0000313" key="2">
    <source>
        <dbReference type="Proteomes" id="UP000284207"/>
    </source>
</evidence>
<name>A0A423NI41_9PSED</name>
<accession>A0A423NI41</accession>
<reference evidence="1 2" key="1">
    <citation type="submission" date="2016-10" db="EMBL/GenBank/DDBJ databases">
        <title>Comparative genome analysis of multiple Pseudomonas spp. focuses on biocontrol and plant growth promoting traits.</title>
        <authorList>
            <person name="Tao X.-Y."/>
            <person name="Taylor C.G."/>
        </authorList>
    </citation>
    <scope>NUCLEOTIDE SEQUENCE [LARGE SCALE GENOMIC DNA]</scope>
    <source>
        <strain evidence="1 2">36B3</strain>
    </source>
</reference>
<gene>
    <name evidence="1" type="ORF">BK674_24005</name>
</gene>
<proteinExistence type="predicted"/>
<organism evidence="1 2">
    <name type="scientific">Pseudomonas moraviensis</name>
    <dbReference type="NCBI Taxonomy" id="321662"/>
    <lineage>
        <taxon>Bacteria</taxon>
        <taxon>Pseudomonadati</taxon>
        <taxon>Pseudomonadota</taxon>
        <taxon>Gammaproteobacteria</taxon>
        <taxon>Pseudomonadales</taxon>
        <taxon>Pseudomonadaceae</taxon>
        <taxon>Pseudomonas</taxon>
    </lineage>
</organism>
<dbReference type="Proteomes" id="UP000284207">
    <property type="component" value="Unassembled WGS sequence"/>
</dbReference>
<protein>
    <submittedName>
        <fullName evidence="1">Uncharacterized protein</fullName>
    </submittedName>
</protein>
<comment type="caution">
    <text evidence="1">The sequence shown here is derived from an EMBL/GenBank/DDBJ whole genome shotgun (WGS) entry which is preliminary data.</text>
</comment>
<dbReference type="EMBL" id="MOCA01000008">
    <property type="protein sequence ID" value="RON97925.1"/>
    <property type="molecule type" value="Genomic_DNA"/>
</dbReference>
<dbReference type="RefSeq" id="WP_123420048.1">
    <property type="nucleotide sequence ID" value="NZ_MOCA01000008.1"/>
</dbReference>
<dbReference type="AlphaFoldDB" id="A0A423NI41"/>
<evidence type="ECO:0000313" key="1">
    <source>
        <dbReference type="EMBL" id="RON97925.1"/>
    </source>
</evidence>